<proteinExistence type="predicted"/>
<comment type="caution">
    <text evidence="3">The sequence shown here is derived from an EMBL/GenBank/DDBJ whole genome shotgun (WGS) entry which is preliminary data.</text>
</comment>
<feature type="transmembrane region" description="Helical" evidence="2">
    <location>
        <begin position="12"/>
        <end position="33"/>
    </location>
</feature>
<sequence length="325" mass="34652">MAADRSIRAWPWVIAFLAIALVAVLAAGAWATWRPLSEHDAARLTARDIVTSVDESPRDVVPQDTTDRQLSALGPAATPAQRDRLEDTRGTNSGPDATTGTTDRTPQDAASADTDLTTAISRMTELATDQEDPDLAATMAGIAASWSAEVTRQDGTAQSLMQNDVSDERAPADAGSQEAEAEVTERCTPELTAVATQIDRALFTAQSADARGTDFSETARALTGWQESLQRIQDHPAVESLYECEPRPARGGYELPRDIADDPEAASGEVAQDVSAYAQGAISTVTPIERVWLMDVLESSARTQALLQPSDPVPALAGEHQVSDR</sequence>
<feature type="region of interest" description="Disordered" evidence="1">
    <location>
        <begin position="53"/>
        <end position="113"/>
    </location>
</feature>
<evidence type="ECO:0000256" key="2">
    <source>
        <dbReference type="SAM" id="Phobius"/>
    </source>
</evidence>
<keyword evidence="4" id="KW-1185">Reference proteome</keyword>
<dbReference type="Proteomes" id="UP001558481">
    <property type="component" value="Unassembled WGS sequence"/>
</dbReference>
<accession>A0ABV3V0E1</accession>
<dbReference type="RefSeq" id="WP_368629917.1">
    <property type="nucleotide sequence ID" value="NZ_JAYWLU010000004.1"/>
</dbReference>
<gene>
    <name evidence="3" type="ORF">VVR66_05495</name>
</gene>
<evidence type="ECO:0000313" key="3">
    <source>
        <dbReference type="EMBL" id="MEX3594160.1"/>
    </source>
</evidence>
<keyword evidence="2" id="KW-0472">Membrane</keyword>
<keyword evidence="2" id="KW-0812">Transmembrane</keyword>
<name>A0ABV3V0E1_9MICC</name>
<evidence type="ECO:0000313" key="4">
    <source>
        <dbReference type="Proteomes" id="UP001558481"/>
    </source>
</evidence>
<feature type="compositionally biased region" description="Polar residues" evidence="1">
    <location>
        <begin position="90"/>
        <end position="104"/>
    </location>
</feature>
<evidence type="ECO:0008006" key="5">
    <source>
        <dbReference type="Google" id="ProtNLM"/>
    </source>
</evidence>
<keyword evidence="2" id="KW-1133">Transmembrane helix</keyword>
<dbReference type="EMBL" id="JAYWLU010000004">
    <property type="protein sequence ID" value="MEX3594160.1"/>
    <property type="molecule type" value="Genomic_DNA"/>
</dbReference>
<evidence type="ECO:0000256" key="1">
    <source>
        <dbReference type="SAM" id="MobiDB-lite"/>
    </source>
</evidence>
<reference evidence="3 4" key="1">
    <citation type="journal article" date="2024" name="Fungal Genet. Biol.">
        <title>The porcine skin microbiome exhibits broad fungal antagonism.</title>
        <authorList>
            <person name="De La Cruz K.F."/>
            <person name="Townsend E.C."/>
            <person name="Alex Cheong J.Z."/>
            <person name="Salamzade R."/>
            <person name="Liu A."/>
            <person name="Sandstrom S."/>
            <person name="Davila E."/>
            <person name="Huang L."/>
            <person name="Xu K.H."/>
            <person name="Wu S.Y."/>
            <person name="Meudt J.J."/>
            <person name="Shanmuganayagam D."/>
            <person name="Gibson A.L.F."/>
            <person name="Kalan L.R."/>
        </authorList>
    </citation>
    <scope>NUCLEOTIDE SEQUENCE [LARGE SCALE GENOMIC DNA]</scope>
    <source>
        <strain evidence="3 4">LK2625</strain>
    </source>
</reference>
<protein>
    <recommendedName>
        <fullName evidence="5">DUF4439 domain-containing protein</fullName>
    </recommendedName>
</protein>
<feature type="region of interest" description="Disordered" evidence="1">
    <location>
        <begin position="305"/>
        <end position="325"/>
    </location>
</feature>
<organism evidence="3 4">
    <name type="scientific">Kocuria carniphila</name>
    <dbReference type="NCBI Taxonomy" id="262208"/>
    <lineage>
        <taxon>Bacteria</taxon>
        <taxon>Bacillati</taxon>
        <taxon>Actinomycetota</taxon>
        <taxon>Actinomycetes</taxon>
        <taxon>Micrococcales</taxon>
        <taxon>Micrococcaceae</taxon>
        <taxon>Kocuria</taxon>
    </lineage>
</organism>